<organism evidence="2 3">
    <name type="scientific">Candidatus Segetimicrobium genomatis</name>
    <dbReference type="NCBI Taxonomy" id="2569760"/>
    <lineage>
        <taxon>Bacteria</taxon>
        <taxon>Bacillati</taxon>
        <taxon>Candidatus Sysuimicrobiota</taxon>
        <taxon>Candidatus Sysuimicrobiia</taxon>
        <taxon>Candidatus Sysuimicrobiales</taxon>
        <taxon>Candidatus Segetimicrobiaceae</taxon>
        <taxon>Candidatus Segetimicrobium</taxon>
    </lineage>
</organism>
<sequence>MRLAGTLAAAAIVLTLPVRPAAAVSVPAAGEILQRMLTTIAAMPEVVSADAELRLRIVKSLTAPPDCVFRGTVRVTGGHPKVRIGGHTFGLLCWAVDRYVIDRQLEGSEPWERFLARFTFEVLGEKLVGNGRYYLLQGKARESGSDPGAMIGWIDFDRRIDTVQSYTQMGRMWMPTYQILYAPRFDASMEILYSNFQFGAR</sequence>
<dbReference type="Proteomes" id="UP000318093">
    <property type="component" value="Unassembled WGS sequence"/>
</dbReference>
<comment type="caution">
    <text evidence="2">The sequence shown here is derived from an EMBL/GenBank/DDBJ whole genome shotgun (WGS) entry which is preliminary data.</text>
</comment>
<proteinExistence type="predicted"/>
<gene>
    <name evidence="2" type="ORF">E6H03_09155</name>
</gene>
<dbReference type="EMBL" id="VBAN01000287">
    <property type="protein sequence ID" value="TMI80014.1"/>
    <property type="molecule type" value="Genomic_DNA"/>
</dbReference>
<evidence type="ECO:0000313" key="2">
    <source>
        <dbReference type="EMBL" id="TMI80014.1"/>
    </source>
</evidence>
<evidence type="ECO:0000313" key="3">
    <source>
        <dbReference type="Proteomes" id="UP000318093"/>
    </source>
</evidence>
<dbReference type="AlphaFoldDB" id="A0A537J8Y9"/>
<feature type="signal peptide" evidence="1">
    <location>
        <begin position="1"/>
        <end position="23"/>
    </location>
</feature>
<keyword evidence="1" id="KW-0732">Signal</keyword>
<evidence type="ECO:0000256" key="1">
    <source>
        <dbReference type="SAM" id="SignalP"/>
    </source>
</evidence>
<reference evidence="2 3" key="1">
    <citation type="journal article" date="2019" name="Nat. Microbiol.">
        <title>Mediterranean grassland soil C-N compound turnover is dependent on rainfall and depth, and is mediated by genomically divergent microorganisms.</title>
        <authorList>
            <person name="Diamond S."/>
            <person name="Andeer P.F."/>
            <person name="Li Z."/>
            <person name="Crits-Christoph A."/>
            <person name="Burstein D."/>
            <person name="Anantharaman K."/>
            <person name="Lane K.R."/>
            <person name="Thomas B.C."/>
            <person name="Pan C."/>
            <person name="Northen T.R."/>
            <person name="Banfield J.F."/>
        </authorList>
    </citation>
    <scope>NUCLEOTIDE SEQUENCE [LARGE SCALE GENOMIC DNA]</scope>
    <source>
        <strain evidence="2">NP_6</strain>
    </source>
</reference>
<accession>A0A537J8Y9</accession>
<feature type="chain" id="PRO_5021906150" evidence="1">
    <location>
        <begin position="24"/>
        <end position="201"/>
    </location>
</feature>
<protein>
    <submittedName>
        <fullName evidence="2">Uncharacterized protein</fullName>
    </submittedName>
</protein>
<name>A0A537J8Y9_9BACT</name>